<feature type="region of interest" description="Disordered" evidence="1">
    <location>
        <begin position="19"/>
        <end position="67"/>
    </location>
</feature>
<comment type="caution">
    <text evidence="2">The sequence shown here is derived from an EMBL/GenBank/DDBJ whole genome shotgun (WGS) entry which is preliminary data.</text>
</comment>
<dbReference type="AlphaFoldDB" id="A0AAJ0MC17"/>
<proteinExistence type="predicted"/>
<feature type="compositionally biased region" description="Low complexity" evidence="1">
    <location>
        <begin position="42"/>
        <end position="51"/>
    </location>
</feature>
<reference evidence="2" key="1">
    <citation type="journal article" date="2023" name="Mol. Phylogenet. Evol.">
        <title>Genome-scale phylogeny and comparative genomics of the fungal order Sordariales.</title>
        <authorList>
            <person name="Hensen N."/>
            <person name="Bonometti L."/>
            <person name="Westerberg I."/>
            <person name="Brannstrom I.O."/>
            <person name="Guillou S."/>
            <person name="Cros-Aarteil S."/>
            <person name="Calhoun S."/>
            <person name="Haridas S."/>
            <person name="Kuo A."/>
            <person name="Mondo S."/>
            <person name="Pangilinan J."/>
            <person name="Riley R."/>
            <person name="LaButti K."/>
            <person name="Andreopoulos B."/>
            <person name="Lipzen A."/>
            <person name="Chen C."/>
            <person name="Yan M."/>
            <person name="Daum C."/>
            <person name="Ng V."/>
            <person name="Clum A."/>
            <person name="Steindorff A."/>
            <person name="Ohm R.A."/>
            <person name="Martin F."/>
            <person name="Silar P."/>
            <person name="Natvig D.O."/>
            <person name="Lalanne C."/>
            <person name="Gautier V."/>
            <person name="Ament-Velasquez S.L."/>
            <person name="Kruys A."/>
            <person name="Hutchinson M.I."/>
            <person name="Powell A.J."/>
            <person name="Barry K."/>
            <person name="Miller A.N."/>
            <person name="Grigoriev I.V."/>
            <person name="Debuchy R."/>
            <person name="Gladieux P."/>
            <person name="Hiltunen Thoren M."/>
            <person name="Johannesson H."/>
        </authorList>
    </citation>
    <scope>NUCLEOTIDE SEQUENCE</scope>
    <source>
        <strain evidence="2">CBS 955.72</strain>
    </source>
</reference>
<reference evidence="2" key="2">
    <citation type="submission" date="2023-06" db="EMBL/GenBank/DDBJ databases">
        <authorList>
            <consortium name="Lawrence Berkeley National Laboratory"/>
            <person name="Haridas S."/>
            <person name="Hensen N."/>
            <person name="Bonometti L."/>
            <person name="Westerberg I."/>
            <person name="Brannstrom I.O."/>
            <person name="Guillou S."/>
            <person name="Cros-Aarteil S."/>
            <person name="Calhoun S."/>
            <person name="Kuo A."/>
            <person name="Mondo S."/>
            <person name="Pangilinan J."/>
            <person name="Riley R."/>
            <person name="Labutti K."/>
            <person name="Andreopoulos B."/>
            <person name="Lipzen A."/>
            <person name="Chen C."/>
            <person name="Yanf M."/>
            <person name="Daum C."/>
            <person name="Ng V."/>
            <person name="Clum A."/>
            <person name="Steindorff A."/>
            <person name="Ohm R."/>
            <person name="Martin F."/>
            <person name="Silar P."/>
            <person name="Natvig D."/>
            <person name="Lalanne C."/>
            <person name="Gautier V."/>
            <person name="Ament-Velasquez S.L."/>
            <person name="Kruys A."/>
            <person name="Hutchinson M.I."/>
            <person name="Powell A.J."/>
            <person name="Barry K."/>
            <person name="Miller A.N."/>
            <person name="Grigoriev I.V."/>
            <person name="Debuchy R."/>
            <person name="Gladieux P."/>
            <person name="Thoren M.H."/>
            <person name="Johannesson H."/>
        </authorList>
    </citation>
    <scope>NUCLEOTIDE SEQUENCE</scope>
    <source>
        <strain evidence="2">CBS 955.72</strain>
    </source>
</reference>
<dbReference type="EMBL" id="JAUIQD010000005">
    <property type="protein sequence ID" value="KAK3348715.1"/>
    <property type="molecule type" value="Genomic_DNA"/>
</dbReference>
<keyword evidence="3" id="KW-1185">Reference proteome</keyword>
<name>A0AAJ0MC17_9PEZI</name>
<evidence type="ECO:0000313" key="2">
    <source>
        <dbReference type="EMBL" id="KAK3348715.1"/>
    </source>
</evidence>
<sequence length="290" mass="30790">MIEADAFQHVSVYTSPAAVPATSAGNLPISPDGPEKREESKPSLPTSSPSKLFPPTPLGRGQAKAAANKPAAPEFKDLILHGLSRTTTGFQPGGRILELCLEHEAMVDGAFGSLISQIKAKAAVERATTVEAALRMLNQEPAPPVILVTDGAMTRQKKVRERVIDRLREGATVVLAGCFSSMVSKGAFNRFFAILGLPWQQGSYHRATVTLRPGATSAIVASRLPASYSQKALFVKNIERSAAWYTEMEFSNEAAVACAKVGLGSLGYVGDVNGEMESDQVVMAMCGLLS</sequence>
<dbReference type="Proteomes" id="UP001275084">
    <property type="component" value="Unassembled WGS sequence"/>
</dbReference>
<gene>
    <name evidence="2" type="ORF">B0T25DRAFT_457381</name>
</gene>
<evidence type="ECO:0000313" key="3">
    <source>
        <dbReference type="Proteomes" id="UP001275084"/>
    </source>
</evidence>
<evidence type="ECO:0000256" key="1">
    <source>
        <dbReference type="SAM" id="MobiDB-lite"/>
    </source>
</evidence>
<protein>
    <submittedName>
        <fullName evidence="2">Uncharacterized protein</fullName>
    </submittedName>
</protein>
<accession>A0AAJ0MC17</accession>
<organism evidence="2 3">
    <name type="scientific">Lasiosphaeria hispida</name>
    <dbReference type="NCBI Taxonomy" id="260671"/>
    <lineage>
        <taxon>Eukaryota</taxon>
        <taxon>Fungi</taxon>
        <taxon>Dikarya</taxon>
        <taxon>Ascomycota</taxon>
        <taxon>Pezizomycotina</taxon>
        <taxon>Sordariomycetes</taxon>
        <taxon>Sordariomycetidae</taxon>
        <taxon>Sordariales</taxon>
        <taxon>Lasiosphaeriaceae</taxon>
        <taxon>Lasiosphaeria</taxon>
    </lineage>
</organism>